<dbReference type="Pfam" id="PF01636">
    <property type="entry name" value="APH"/>
    <property type="match status" value="1"/>
</dbReference>
<evidence type="ECO:0000313" key="2">
    <source>
        <dbReference type="EMBL" id="MCL9683046.1"/>
    </source>
</evidence>
<evidence type="ECO:0000313" key="3">
    <source>
        <dbReference type="Proteomes" id="UP001139721"/>
    </source>
</evidence>
<dbReference type="Proteomes" id="UP001139721">
    <property type="component" value="Unassembled WGS sequence"/>
</dbReference>
<dbReference type="EMBL" id="JAJKBJ010000002">
    <property type="protein sequence ID" value="MCL9683046.1"/>
    <property type="molecule type" value="Genomic_DNA"/>
</dbReference>
<feature type="domain" description="Protein kinase" evidence="1">
    <location>
        <begin position="20"/>
        <end position="340"/>
    </location>
</feature>
<dbReference type="Gene3D" id="3.90.1200.10">
    <property type="match status" value="1"/>
</dbReference>
<dbReference type="RefSeq" id="WP_250420489.1">
    <property type="nucleotide sequence ID" value="NZ_JAJKBJ010000002.1"/>
</dbReference>
<dbReference type="GO" id="GO:0004672">
    <property type="term" value="F:protein kinase activity"/>
    <property type="evidence" value="ECO:0007669"/>
    <property type="project" value="InterPro"/>
</dbReference>
<dbReference type="Gene3D" id="3.30.200.20">
    <property type="entry name" value="Phosphorylase Kinase, domain 1"/>
    <property type="match status" value="1"/>
</dbReference>
<accession>A0A9X2I9X8</accession>
<comment type="caution">
    <text evidence="2">The sequence shown here is derived from an EMBL/GenBank/DDBJ whole genome shotgun (WGS) entry which is preliminary data.</text>
</comment>
<name>A0A9X2I9X8_9GAMM</name>
<sequence>MLTRDELILIEENYSLELLPEKITYMPGGDVNEAYQVQSATNSYLLKKIELSEYARVYKATQDEIKTSLSFSEDICRKQQQFGNVVPALKGKSGVFVESKNYFYMLFPYVDGSVIENLAIDNEMISRISHKLFQMHHGAISYDQDFSKHKSAHFLEVAHTLVENSYWAKLDKVLNYFTPFEPIKKITRFILDSQDGLEQSINALSLESVCHNDLKPKNVLWNKDKDFWIIDWEAACDFDHRADYLDTLLAWCIEENARVFTINPDKVIAFQGPYYIAPEELHHAMNIVILKWYFWLYFCLLKGMQHPTRIPHYAYHAKIALGYLNLLIDKRDLSFLVTRK</sequence>
<keyword evidence="3" id="KW-1185">Reference proteome</keyword>
<dbReference type="AlphaFoldDB" id="A0A9X2I9X8"/>
<organism evidence="2 3">
    <name type="scientific">Legionella maioricensis</name>
    <dbReference type="NCBI Taxonomy" id="2896528"/>
    <lineage>
        <taxon>Bacteria</taxon>
        <taxon>Pseudomonadati</taxon>
        <taxon>Pseudomonadota</taxon>
        <taxon>Gammaproteobacteria</taxon>
        <taxon>Legionellales</taxon>
        <taxon>Legionellaceae</taxon>
        <taxon>Legionella</taxon>
    </lineage>
</organism>
<protein>
    <submittedName>
        <fullName evidence="2">Phosphotransferase</fullName>
    </submittedName>
</protein>
<dbReference type="InterPro" id="IPR011009">
    <property type="entry name" value="Kinase-like_dom_sf"/>
</dbReference>
<dbReference type="InterPro" id="IPR000719">
    <property type="entry name" value="Prot_kinase_dom"/>
</dbReference>
<evidence type="ECO:0000259" key="1">
    <source>
        <dbReference type="PROSITE" id="PS50011"/>
    </source>
</evidence>
<gene>
    <name evidence="2" type="ORF">LOX96_02970</name>
</gene>
<proteinExistence type="predicted"/>
<dbReference type="GO" id="GO:0005524">
    <property type="term" value="F:ATP binding"/>
    <property type="evidence" value="ECO:0007669"/>
    <property type="project" value="InterPro"/>
</dbReference>
<reference evidence="2" key="1">
    <citation type="submission" date="2021-11" db="EMBL/GenBank/DDBJ databases">
        <title>Legionella maioricencis sp. nov., a new species isolated from hot water samples in Mallorca.</title>
        <authorList>
            <person name="Crespi S."/>
            <person name="Drasar V."/>
            <person name="Salva-Serra F."/>
            <person name="Jaen-Luchoro D."/>
            <person name="Pineiro-Iglesias B."/>
            <person name="Aliaga F."/>
            <person name="Fernandez-Juarez V."/>
            <person name="Coll G."/>
            <person name="Moore E.R.B."/>
            <person name="Bennasar-Figueras A."/>
        </authorList>
    </citation>
    <scope>NUCLEOTIDE SEQUENCE</scope>
    <source>
        <strain evidence="2">HCPI-6</strain>
    </source>
</reference>
<dbReference type="PROSITE" id="PS50011">
    <property type="entry name" value="PROTEIN_KINASE_DOM"/>
    <property type="match status" value="1"/>
</dbReference>
<dbReference type="SUPFAM" id="SSF56112">
    <property type="entry name" value="Protein kinase-like (PK-like)"/>
    <property type="match status" value="1"/>
</dbReference>
<dbReference type="InterPro" id="IPR002575">
    <property type="entry name" value="Aminoglycoside_PTrfase"/>
</dbReference>